<dbReference type="AlphaFoldDB" id="A0A8J8T8X6"/>
<gene>
    <name evidence="3" type="ORF">FGO68_gene5168</name>
</gene>
<reference evidence="3" key="1">
    <citation type="submission" date="2019-06" db="EMBL/GenBank/DDBJ databases">
        <authorList>
            <person name="Zheng W."/>
        </authorList>
    </citation>
    <scope>NUCLEOTIDE SEQUENCE</scope>
    <source>
        <strain evidence="3">QDHG01</strain>
    </source>
</reference>
<dbReference type="Proteomes" id="UP000785679">
    <property type="component" value="Unassembled WGS sequence"/>
</dbReference>
<keyword evidence="2" id="KW-1133">Transmembrane helix</keyword>
<evidence type="ECO:0000256" key="2">
    <source>
        <dbReference type="SAM" id="Phobius"/>
    </source>
</evidence>
<evidence type="ECO:0000313" key="4">
    <source>
        <dbReference type="Proteomes" id="UP000785679"/>
    </source>
</evidence>
<dbReference type="EMBL" id="RRYP01001628">
    <property type="protein sequence ID" value="TNV85683.1"/>
    <property type="molecule type" value="Genomic_DNA"/>
</dbReference>
<evidence type="ECO:0000256" key="1">
    <source>
        <dbReference type="SAM" id="MobiDB-lite"/>
    </source>
</evidence>
<protein>
    <submittedName>
        <fullName evidence="3">Uncharacterized protein</fullName>
    </submittedName>
</protein>
<organism evidence="3 4">
    <name type="scientific">Halteria grandinella</name>
    <dbReference type="NCBI Taxonomy" id="5974"/>
    <lineage>
        <taxon>Eukaryota</taxon>
        <taxon>Sar</taxon>
        <taxon>Alveolata</taxon>
        <taxon>Ciliophora</taxon>
        <taxon>Intramacronucleata</taxon>
        <taxon>Spirotrichea</taxon>
        <taxon>Stichotrichia</taxon>
        <taxon>Sporadotrichida</taxon>
        <taxon>Halteriidae</taxon>
        <taxon>Halteria</taxon>
    </lineage>
</organism>
<keyword evidence="2" id="KW-0472">Membrane</keyword>
<keyword evidence="4" id="KW-1185">Reference proteome</keyword>
<feature type="region of interest" description="Disordered" evidence="1">
    <location>
        <begin position="65"/>
        <end position="91"/>
    </location>
</feature>
<proteinExistence type="predicted"/>
<feature type="compositionally biased region" description="Basic and acidic residues" evidence="1">
    <location>
        <begin position="82"/>
        <end position="91"/>
    </location>
</feature>
<accession>A0A8J8T8X6</accession>
<keyword evidence="2" id="KW-0812">Transmembrane</keyword>
<name>A0A8J8T8X6_HALGN</name>
<sequence length="91" mass="10569">MAKSIIYENLPELGSPYGFFFYSALCYIFTLFVSWLMKGDEKQTAEDIKRRLEMEQVKERGTRMREINKQEGARVNSGPPKTSKELGNKQL</sequence>
<evidence type="ECO:0000313" key="3">
    <source>
        <dbReference type="EMBL" id="TNV85683.1"/>
    </source>
</evidence>
<feature type="transmembrane region" description="Helical" evidence="2">
    <location>
        <begin position="19"/>
        <end position="37"/>
    </location>
</feature>
<comment type="caution">
    <text evidence="3">The sequence shown here is derived from an EMBL/GenBank/DDBJ whole genome shotgun (WGS) entry which is preliminary data.</text>
</comment>